<proteinExistence type="predicted"/>
<sequence length="67" mass="7717">MDFDKEKAALIARLISFVVEFIEAHEMTEWCHELPEGGEETIEAYLIPKQATDNLRDEMQSFLEASV</sequence>
<dbReference type="EMBL" id="LAZR01003249">
    <property type="protein sequence ID" value="KKN20363.1"/>
    <property type="molecule type" value="Genomic_DNA"/>
</dbReference>
<protein>
    <submittedName>
        <fullName evidence="1">Uncharacterized protein</fullName>
    </submittedName>
</protein>
<name>A0A0F9RSX0_9ZZZZ</name>
<organism evidence="1">
    <name type="scientific">marine sediment metagenome</name>
    <dbReference type="NCBI Taxonomy" id="412755"/>
    <lineage>
        <taxon>unclassified sequences</taxon>
        <taxon>metagenomes</taxon>
        <taxon>ecological metagenomes</taxon>
    </lineage>
</organism>
<comment type="caution">
    <text evidence="1">The sequence shown here is derived from an EMBL/GenBank/DDBJ whole genome shotgun (WGS) entry which is preliminary data.</text>
</comment>
<gene>
    <name evidence="1" type="ORF">LCGC14_0936400</name>
</gene>
<evidence type="ECO:0000313" key="1">
    <source>
        <dbReference type="EMBL" id="KKN20363.1"/>
    </source>
</evidence>
<accession>A0A0F9RSX0</accession>
<reference evidence="1" key="1">
    <citation type="journal article" date="2015" name="Nature">
        <title>Complex archaea that bridge the gap between prokaryotes and eukaryotes.</title>
        <authorList>
            <person name="Spang A."/>
            <person name="Saw J.H."/>
            <person name="Jorgensen S.L."/>
            <person name="Zaremba-Niedzwiedzka K."/>
            <person name="Martijn J."/>
            <person name="Lind A.E."/>
            <person name="van Eijk R."/>
            <person name="Schleper C."/>
            <person name="Guy L."/>
            <person name="Ettema T.J."/>
        </authorList>
    </citation>
    <scope>NUCLEOTIDE SEQUENCE</scope>
</reference>
<dbReference type="AlphaFoldDB" id="A0A0F9RSX0"/>